<reference evidence="4" key="1">
    <citation type="journal article" date="2010" name="PLoS Genet.">
        <title>The genome of a pathogenic rhodococcus: cooptive virulence underpinned by key gene acquisitions.</title>
        <authorList>
            <person name="Letek M."/>
            <person name="Gonzalez P."/>
            <person name="Macarthur I."/>
            <person name="Rodriguez H."/>
            <person name="Freeman T.C."/>
            <person name="Valero-Rello A."/>
            <person name="Blanco M."/>
            <person name="Buckley T."/>
            <person name="Cherevach I."/>
            <person name="Fahey R."/>
            <person name="Hapeshi A."/>
            <person name="Holdstock J."/>
            <person name="Leadon D."/>
            <person name="Navas J."/>
            <person name="Ocampo A."/>
            <person name="Quail M.A."/>
            <person name="Sanders M."/>
            <person name="Scortti M.M."/>
            <person name="Prescott J.F."/>
            <person name="Fogarty U."/>
            <person name="Meijer W.G."/>
            <person name="Parkhill J."/>
            <person name="Bentley S.D."/>
            <person name="Vazquez-Boland J.A."/>
        </authorList>
    </citation>
    <scope>NUCLEOTIDE SEQUENCE [LARGE SCALE GENOMIC DNA]</scope>
    <source>
        <strain evidence="4 5">103S</strain>
    </source>
</reference>
<dbReference type="InterPro" id="IPR002491">
    <property type="entry name" value="ABC_transptr_periplasmic_BD"/>
</dbReference>
<comment type="similarity">
    <text evidence="1">Belongs to the bacterial solute-binding protein 8 family.</text>
</comment>
<dbReference type="Gene3D" id="3.40.50.1980">
    <property type="entry name" value="Nitrogenase molybdenum iron protein domain"/>
    <property type="match status" value="1"/>
</dbReference>
<evidence type="ECO:0000256" key="2">
    <source>
        <dbReference type="SAM" id="SignalP"/>
    </source>
</evidence>
<evidence type="ECO:0000259" key="3">
    <source>
        <dbReference type="Pfam" id="PF01497"/>
    </source>
</evidence>
<dbReference type="AlphaFoldDB" id="A0A3S5Y3Z9"/>
<accession>A0A3S5Y3Z9</accession>
<proteinExistence type="inferred from homology"/>
<dbReference type="EMBL" id="FN563149">
    <property type="protein sequence ID" value="CBH47255.1"/>
    <property type="molecule type" value="Genomic_DNA"/>
</dbReference>
<evidence type="ECO:0000313" key="5">
    <source>
        <dbReference type="Proteomes" id="UP000006892"/>
    </source>
</evidence>
<dbReference type="PANTHER" id="PTHR30535">
    <property type="entry name" value="VITAMIN B12-BINDING PROTEIN"/>
    <property type="match status" value="1"/>
</dbReference>
<name>A0A3S5Y3Z9_RHOH1</name>
<dbReference type="GO" id="GO:0071281">
    <property type="term" value="P:cellular response to iron ion"/>
    <property type="evidence" value="ECO:0007669"/>
    <property type="project" value="TreeGrafter"/>
</dbReference>
<dbReference type="RefSeq" id="WP_013415184.1">
    <property type="nucleotide sequence ID" value="NC_014659.1"/>
</dbReference>
<dbReference type="GeneID" id="57576843"/>
<dbReference type="Pfam" id="PF01497">
    <property type="entry name" value="Peripla_BP_2"/>
    <property type="match status" value="1"/>
</dbReference>
<gene>
    <name evidence="4" type="ordered locus">REQ_11560</name>
</gene>
<dbReference type="InterPro" id="IPR050902">
    <property type="entry name" value="ABC_Transporter_SBP"/>
</dbReference>
<dbReference type="PROSITE" id="PS51257">
    <property type="entry name" value="PROKAR_LIPOPROTEIN"/>
    <property type="match status" value="1"/>
</dbReference>
<dbReference type="SUPFAM" id="SSF53807">
    <property type="entry name" value="Helical backbone' metal receptor"/>
    <property type="match status" value="1"/>
</dbReference>
<keyword evidence="4" id="KW-0449">Lipoprotein</keyword>
<feature type="chain" id="PRO_5018732232" evidence="2">
    <location>
        <begin position="23"/>
        <end position="395"/>
    </location>
</feature>
<protein>
    <submittedName>
        <fullName evidence="4">ABC transporter substrate binding lipoprotein</fullName>
    </submittedName>
</protein>
<feature type="domain" description="Fe/B12 periplasmic-binding" evidence="3">
    <location>
        <begin position="125"/>
        <end position="346"/>
    </location>
</feature>
<dbReference type="Proteomes" id="UP001154400">
    <property type="component" value="Chromosome"/>
</dbReference>
<dbReference type="KEGG" id="req:REQ_11560"/>
<dbReference type="PANTHER" id="PTHR30535:SF34">
    <property type="entry name" value="MOLYBDATE-BINDING PROTEIN MOLA"/>
    <property type="match status" value="1"/>
</dbReference>
<feature type="signal peptide" evidence="2">
    <location>
        <begin position="1"/>
        <end position="22"/>
    </location>
</feature>
<organism evidence="4">
    <name type="scientific">Rhodococcus hoagii (strain 103S)</name>
    <name type="common">Rhodococcus equi</name>
    <dbReference type="NCBI Taxonomy" id="685727"/>
    <lineage>
        <taxon>Bacteria</taxon>
        <taxon>Bacillati</taxon>
        <taxon>Actinomycetota</taxon>
        <taxon>Actinomycetes</taxon>
        <taxon>Mycobacteriales</taxon>
        <taxon>Nocardiaceae</taxon>
        <taxon>Prescottella</taxon>
    </lineage>
</organism>
<evidence type="ECO:0000256" key="1">
    <source>
        <dbReference type="ARBA" id="ARBA00008814"/>
    </source>
</evidence>
<keyword evidence="2" id="KW-0732">Signal</keyword>
<evidence type="ECO:0000313" key="4">
    <source>
        <dbReference type="EMBL" id="CBH47255.1"/>
    </source>
</evidence>
<sequence length="395" mass="42095">MSFSFRTAVLLTATALTVGAVAACSSDDSTDAASAAGADCITDFDAGTDYFPDKQTVEYAENFDIEYHQSYQVVTVRQPGQADESYVLTRCGAPAPELTGDLAGAQQVTTPVTSLFAESTTHLPSLEALGKLDVLTGFASADYVYSEAARAHIADDGVTQFATAGQVDAEAVVAQAPQAFVTGGFTDPAFAVIERSKIPVLDNYDWLETDPLGRAEWIKFFAALTGTEQQATETFDGIVSEYGKYTTLAANVADAPIVPGLPYQGAWSVPLASYSNDLYSTARITHPWMSEPGTGSLQTDLETVFAKAGGFPLAISTSSNRTKAEAIAAEPRLAEFAAFRDGQVWTSSARMTDAGALDIYEQGVLRPDLVLADLIAIAHPDLLPGHEFTFYRRLQ</sequence>